<dbReference type="Gramene" id="ABP00203">
    <property type="protein sequence ID" value="ABP00203"/>
    <property type="gene ID" value="OSTLU_93885"/>
</dbReference>
<dbReference type="PANTHER" id="PTHR14495">
    <property type="entry name" value="SHIELDIN COMPLEX SUBUNIT 2"/>
    <property type="match status" value="1"/>
</dbReference>
<feature type="non-terminal residue" evidence="2">
    <location>
        <position position="1"/>
    </location>
</feature>
<dbReference type="GO" id="GO:0005634">
    <property type="term" value="C:nucleus"/>
    <property type="evidence" value="ECO:0007669"/>
    <property type="project" value="TreeGrafter"/>
</dbReference>
<keyword evidence="3" id="KW-1185">Reference proteome</keyword>
<dbReference type="OrthoDB" id="10519565at2759"/>
<feature type="domain" description="Shieldin complex subunit 2 C-terminal" evidence="1">
    <location>
        <begin position="201"/>
        <end position="350"/>
    </location>
</feature>
<dbReference type="HOGENOM" id="CLU_052192_0_0_1"/>
<organism evidence="2 3">
    <name type="scientific">Ostreococcus lucimarinus (strain CCE9901)</name>
    <dbReference type="NCBI Taxonomy" id="436017"/>
    <lineage>
        <taxon>Eukaryota</taxon>
        <taxon>Viridiplantae</taxon>
        <taxon>Chlorophyta</taxon>
        <taxon>Mamiellophyceae</taxon>
        <taxon>Mamiellales</taxon>
        <taxon>Bathycoccaceae</taxon>
        <taxon>Ostreococcus</taxon>
    </lineage>
</organism>
<proteinExistence type="predicted"/>
<dbReference type="Pfam" id="PF15793">
    <property type="entry name" value="SHLD2_C"/>
    <property type="match status" value="1"/>
</dbReference>
<protein>
    <recommendedName>
        <fullName evidence="1">Shieldin complex subunit 2 C-terminal domain-containing protein</fullName>
    </recommendedName>
</protein>
<evidence type="ECO:0000313" key="3">
    <source>
        <dbReference type="Proteomes" id="UP000001568"/>
    </source>
</evidence>
<dbReference type="Proteomes" id="UP000001568">
    <property type="component" value="Chromosome 16"/>
</dbReference>
<gene>
    <name evidence="2" type="ORF">OSTLU_93885</name>
</gene>
<reference evidence="2 3" key="1">
    <citation type="journal article" date="2007" name="Proc. Natl. Acad. Sci. U.S.A.">
        <title>The tiny eukaryote Ostreococcus provides genomic insights into the paradox of plankton speciation.</title>
        <authorList>
            <person name="Palenik B."/>
            <person name="Grimwood J."/>
            <person name="Aerts A."/>
            <person name="Rouze P."/>
            <person name="Salamov A."/>
            <person name="Putnam N."/>
            <person name="Dupont C."/>
            <person name="Jorgensen R."/>
            <person name="Derelle E."/>
            <person name="Rombauts S."/>
            <person name="Zhou K."/>
            <person name="Otillar R."/>
            <person name="Merchant S.S."/>
            <person name="Podell S."/>
            <person name="Gaasterland T."/>
            <person name="Napoli C."/>
            <person name="Gendler K."/>
            <person name="Manuell A."/>
            <person name="Tai V."/>
            <person name="Vallon O."/>
            <person name="Piganeau G."/>
            <person name="Jancek S."/>
            <person name="Heijde M."/>
            <person name="Jabbari K."/>
            <person name="Bowler C."/>
            <person name="Lohr M."/>
            <person name="Robbens S."/>
            <person name="Werner G."/>
            <person name="Dubchak I."/>
            <person name="Pazour G.J."/>
            <person name="Ren Q."/>
            <person name="Paulsen I."/>
            <person name="Delwiche C."/>
            <person name="Schmutz J."/>
            <person name="Rokhsar D."/>
            <person name="Van de Peer Y."/>
            <person name="Moreau H."/>
            <person name="Grigoriev I.V."/>
        </authorList>
    </citation>
    <scope>NUCLEOTIDE SEQUENCE [LARGE SCALE GENOMIC DNA]</scope>
    <source>
        <strain evidence="2 3">CCE9901</strain>
    </source>
</reference>
<evidence type="ECO:0000259" key="1">
    <source>
        <dbReference type="Pfam" id="PF15793"/>
    </source>
</evidence>
<dbReference type="GO" id="GO:0035861">
    <property type="term" value="C:site of double-strand break"/>
    <property type="evidence" value="ECO:0007669"/>
    <property type="project" value="TreeGrafter"/>
</dbReference>
<dbReference type="EMBL" id="CP000596">
    <property type="protein sequence ID" value="ABP00203.1"/>
    <property type="molecule type" value="Genomic_DNA"/>
</dbReference>
<sequence>VDAAEARRRESFGREAGYVEVEALDGTSAALVHVLGRVVRETIAPSSWRPRAGGRDGARYVRRIVWVVQTHGGRCVAICLPPTTEAAAAERSLLKDGAVIDVRNALVRRNAQTGVCDLVCDVRSHWRALDGKDPRYADVCARAPKSAFEQTLTFEALALAMHSNGFARASSMIRFKACVRWVKVATERRRVPPMLRETDSSVTAAMTYLACLACSRELETDHNNVYKMCHCTSNDARCGFVWRDIVLGMQSDHGDSKTVIPVRARGDIARRLLFNVDASSVLDEHASDDEFDDFDDDDAAPRSDHKKVVVAAINALAAGRRNAAMDWRVKFPALDENGLPRRDELELVDFNAD</sequence>
<accession>A4S9C2</accession>
<dbReference type="GO" id="GO:0010569">
    <property type="term" value="P:regulation of double-strand break repair via homologous recombination"/>
    <property type="evidence" value="ECO:0007669"/>
    <property type="project" value="TreeGrafter"/>
</dbReference>
<name>A4S9C2_OSTLU</name>
<dbReference type="InterPro" id="IPR031589">
    <property type="entry name" value="SHLD2_C"/>
</dbReference>
<dbReference type="RefSeq" id="XP_001421909.1">
    <property type="nucleotide sequence ID" value="XM_001421872.1"/>
</dbReference>
<dbReference type="AlphaFoldDB" id="A4S9C2"/>
<dbReference type="PANTHER" id="PTHR14495:SF2">
    <property type="entry name" value="SHIELDIN COMPLEX SUBUNIT 2"/>
    <property type="match status" value="1"/>
</dbReference>
<dbReference type="KEGG" id="olu:OSTLU_93885"/>
<evidence type="ECO:0000313" key="2">
    <source>
        <dbReference type="EMBL" id="ABP00203.1"/>
    </source>
</evidence>
<dbReference type="GeneID" id="5005938"/>
<dbReference type="InterPro" id="IPR029715">
    <property type="entry name" value="FAM35A"/>
</dbReference>